<feature type="compositionally biased region" description="Basic and acidic residues" evidence="1">
    <location>
        <begin position="59"/>
        <end position="69"/>
    </location>
</feature>
<evidence type="ECO:0000313" key="4">
    <source>
        <dbReference type="EMBL" id="BAU47422.1"/>
    </source>
</evidence>
<organism evidence="4 5">
    <name type="scientific">Sulfurifustis variabilis</name>
    <dbReference type="NCBI Taxonomy" id="1675686"/>
    <lineage>
        <taxon>Bacteria</taxon>
        <taxon>Pseudomonadati</taxon>
        <taxon>Pseudomonadota</taxon>
        <taxon>Gammaproteobacteria</taxon>
        <taxon>Acidiferrobacterales</taxon>
        <taxon>Acidiferrobacteraceae</taxon>
        <taxon>Sulfurifustis</taxon>
    </lineage>
</organism>
<keyword evidence="2" id="KW-0732">Signal</keyword>
<evidence type="ECO:0000256" key="1">
    <source>
        <dbReference type="SAM" id="MobiDB-lite"/>
    </source>
</evidence>
<reference evidence="4 5" key="1">
    <citation type="submission" date="2015-08" db="EMBL/GenBank/DDBJ databases">
        <title>Complete genome sequence of Sulfurifustis variabilis.</title>
        <authorList>
            <person name="Miura A."/>
            <person name="Kojima H."/>
            <person name="Fukui M."/>
        </authorList>
    </citation>
    <scope>NUCLEOTIDE SEQUENCE [LARGE SCALE GENOMIC DNA]</scope>
    <source>
        <strain evidence="5">skN76</strain>
    </source>
</reference>
<feature type="signal peptide" evidence="2">
    <location>
        <begin position="1"/>
        <end position="20"/>
    </location>
</feature>
<evidence type="ECO:0000259" key="3">
    <source>
        <dbReference type="Pfam" id="PF13202"/>
    </source>
</evidence>
<dbReference type="GO" id="GO:0005509">
    <property type="term" value="F:calcium ion binding"/>
    <property type="evidence" value="ECO:0007669"/>
    <property type="project" value="InterPro"/>
</dbReference>
<gene>
    <name evidence="4" type="ORF">SVA_0843</name>
</gene>
<feature type="domain" description="EF-hand" evidence="3">
    <location>
        <begin position="56"/>
        <end position="71"/>
    </location>
</feature>
<sequence>MKRTMPLVFAFALSSGMAVAATEDERGSPQAGAGGGYESRVDGGGMSGSGGDVPSFSQADRDSSGSIEREEVDAIPGIDFSSSDLDSDGRLSQTEYEAARAGGGPEPSRDAPEPGPSR</sequence>
<dbReference type="SUPFAM" id="SSF47473">
    <property type="entry name" value="EF-hand"/>
    <property type="match status" value="1"/>
</dbReference>
<dbReference type="Proteomes" id="UP000218899">
    <property type="component" value="Chromosome"/>
</dbReference>
<dbReference type="KEGG" id="sva:SVA_0843"/>
<dbReference type="InterPro" id="IPR018247">
    <property type="entry name" value="EF_Hand_1_Ca_BS"/>
</dbReference>
<dbReference type="InterPro" id="IPR002048">
    <property type="entry name" value="EF_hand_dom"/>
</dbReference>
<dbReference type="AlphaFoldDB" id="A0A1B4V4E5"/>
<protein>
    <recommendedName>
        <fullName evidence="3">EF-hand domain-containing protein</fullName>
    </recommendedName>
</protein>
<name>A0A1B4V4E5_9GAMM</name>
<accession>A0A1B4V4E5</accession>
<dbReference type="PROSITE" id="PS00018">
    <property type="entry name" value="EF_HAND_1"/>
    <property type="match status" value="1"/>
</dbReference>
<dbReference type="Pfam" id="PF13202">
    <property type="entry name" value="EF-hand_5"/>
    <property type="match status" value="1"/>
</dbReference>
<evidence type="ECO:0000313" key="5">
    <source>
        <dbReference type="Proteomes" id="UP000218899"/>
    </source>
</evidence>
<dbReference type="Gene3D" id="1.10.238.10">
    <property type="entry name" value="EF-hand"/>
    <property type="match status" value="1"/>
</dbReference>
<keyword evidence="5" id="KW-1185">Reference proteome</keyword>
<evidence type="ECO:0000256" key="2">
    <source>
        <dbReference type="SAM" id="SignalP"/>
    </source>
</evidence>
<feature type="chain" id="PRO_5008571150" description="EF-hand domain-containing protein" evidence="2">
    <location>
        <begin position="21"/>
        <end position="118"/>
    </location>
</feature>
<dbReference type="InterPro" id="IPR011992">
    <property type="entry name" value="EF-hand-dom_pair"/>
</dbReference>
<dbReference type="EMBL" id="AP014936">
    <property type="protein sequence ID" value="BAU47422.1"/>
    <property type="molecule type" value="Genomic_DNA"/>
</dbReference>
<dbReference type="RefSeq" id="WP_096459215.1">
    <property type="nucleotide sequence ID" value="NZ_AP014936.1"/>
</dbReference>
<feature type="compositionally biased region" description="Gly residues" evidence="1">
    <location>
        <begin position="32"/>
        <end position="51"/>
    </location>
</feature>
<feature type="region of interest" description="Disordered" evidence="1">
    <location>
        <begin position="19"/>
        <end position="118"/>
    </location>
</feature>
<proteinExistence type="predicted"/>